<proteinExistence type="predicted"/>
<dbReference type="InterPro" id="IPR041698">
    <property type="entry name" value="Methyltransf_25"/>
</dbReference>
<accession>A0A5B2XFA2</accession>
<dbReference type="Gene3D" id="3.40.50.150">
    <property type="entry name" value="Vaccinia Virus protein VP39"/>
    <property type="match status" value="1"/>
</dbReference>
<dbReference type="InterPro" id="IPR029063">
    <property type="entry name" value="SAM-dependent_MTases_sf"/>
</dbReference>
<dbReference type="OrthoDB" id="9777638at2"/>
<dbReference type="Pfam" id="PF13649">
    <property type="entry name" value="Methyltransf_25"/>
    <property type="match status" value="1"/>
</dbReference>
<comment type="caution">
    <text evidence="2">The sequence shown here is derived from an EMBL/GenBank/DDBJ whole genome shotgun (WGS) entry which is preliminary data.</text>
</comment>
<evidence type="ECO:0000259" key="1">
    <source>
        <dbReference type="Pfam" id="PF13649"/>
    </source>
</evidence>
<reference evidence="2 3" key="1">
    <citation type="submission" date="2019-09" db="EMBL/GenBank/DDBJ databases">
        <title>Goodfellowia gen. nov., a new genus of the Pseudonocardineae related to Actinoalloteichus, containing Goodfellowia coeruleoviolacea gen. nov., comb. nov. gen. nov., comb. nov.</title>
        <authorList>
            <person name="Labeda D."/>
        </authorList>
    </citation>
    <scope>NUCLEOTIDE SEQUENCE [LARGE SCALE GENOMIC DNA]</scope>
    <source>
        <strain evidence="2 3">AN110305</strain>
    </source>
</reference>
<keyword evidence="2" id="KW-0489">Methyltransferase</keyword>
<sequence>MTKNSAVHVDPSNADQLRAWDGDQGAYWVARADRFNEGVAGYHDQFLAAAAVEATDAVLDIGCGTGQTTRDAARLATEGTALGVDLSSGMIELARGLAEREQVANATFQQADAQVHPFPAQHFDLVISRHGAIFFGDAPAAFANIARATRPGGRLVLLSWQPLARNEWISSFRAALRAGREQPVPAPNPASLSDPDQVRELLTSAGFADVRLSGLSEPMYFGRDVDDACRFISGQFAWMLDELDADGRARALDGLRADMADHQTDRGVRYDSAAWLIEATVGR</sequence>
<dbReference type="GO" id="GO:0008168">
    <property type="term" value="F:methyltransferase activity"/>
    <property type="evidence" value="ECO:0007669"/>
    <property type="project" value="UniProtKB-KW"/>
</dbReference>
<evidence type="ECO:0000313" key="2">
    <source>
        <dbReference type="EMBL" id="KAA2261591.1"/>
    </source>
</evidence>
<dbReference type="GO" id="GO:0032259">
    <property type="term" value="P:methylation"/>
    <property type="evidence" value="ECO:0007669"/>
    <property type="project" value="UniProtKB-KW"/>
</dbReference>
<dbReference type="PANTHER" id="PTHR43591">
    <property type="entry name" value="METHYLTRANSFERASE"/>
    <property type="match status" value="1"/>
</dbReference>
<name>A0A5B2XFA2_9PSEU</name>
<dbReference type="AlphaFoldDB" id="A0A5B2XFA2"/>
<evidence type="ECO:0000313" key="3">
    <source>
        <dbReference type="Proteomes" id="UP000323454"/>
    </source>
</evidence>
<reference evidence="2 3" key="2">
    <citation type="submission" date="2019-09" db="EMBL/GenBank/DDBJ databases">
        <authorList>
            <person name="Jin C."/>
        </authorList>
    </citation>
    <scope>NUCLEOTIDE SEQUENCE [LARGE SCALE GENOMIC DNA]</scope>
    <source>
        <strain evidence="2 3">AN110305</strain>
    </source>
</reference>
<keyword evidence="2" id="KW-0808">Transferase</keyword>
<dbReference type="SUPFAM" id="SSF53335">
    <property type="entry name" value="S-adenosyl-L-methionine-dependent methyltransferases"/>
    <property type="match status" value="1"/>
</dbReference>
<dbReference type="Proteomes" id="UP000323454">
    <property type="component" value="Unassembled WGS sequence"/>
</dbReference>
<dbReference type="EMBL" id="VUOB01000027">
    <property type="protein sequence ID" value="KAA2261591.1"/>
    <property type="molecule type" value="Genomic_DNA"/>
</dbReference>
<keyword evidence="3" id="KW-1185">Reference proteome</keyword>
<organism evidence="2 3">
    <name type="scientific">Solihabitans fulvus</name>
    <dbReference type="NCBI Taxonomy" id="1892852"/>
    <lineage>
        <taxon>Bacteria</taxon>
        <taxon>Bacillati</taxon>
        <taxon>Actinomycetota</taxon>
        <taxon>Actinomycetes</taxon>
        <taxon>Pseudonocardiales</taxon>
        <taxon>Pseudonocardiaceae</taxon>
        <taxon>Solihabitans</taxon>
    </lineage>
</organism>
<protein>
    <submittedName>
        <fullName evidence="2">Methyltransferase domain-containing protein</fullName>
    </submittedName>
</protein>
<gene>
    <name evidence="2" type="ORF">F0L68_16060</name>
</gene>
<feature type="domain" description="Methyltransferase" evidence="1">
    <location>
        <begin position="58"/>
        <end position="153"/>
    </location>
</feature>
<dbReference type="RefSeq" id="WP_149850386.1">
    <property type="nucleotide sequence ID" value="NZ_VUOB01000027.1"/>
</dbReference>
<dbReference type="CDD" id="cd02440">
    <property type="entry name" value="AdoMet_MTases"/>
    <property type="match status" value="1"/>
</dbReference>
<dbReference type="PANTHER" id="PTHR43591:SF24">
    <property type="entry name" value="2-METHOXY-6-POLYPRENYL-1,4-BENZOQUINOL METHYLASE, MITOCHONDRIAL"/>
    <property type="match status" value="1"/>
</dbReference>